<name>A0A3N0UYJ4_9PROT</name>
<keyword evidence="3" id="KW-1185">Reference proteome</keyword>
<dbReference type="Pfam" id="PF02655">
    <property type="entry name" value="ATP-grasp_3"/>
    <property type="match status" value="1"/>
</dbReference>
<dbReference type="InterPro" id="IPR003806">
    <property type="entry name" value="ATP-grasp_PylC-type"/>
</dbReference>
<evidence type="ECO:0000313" key="2">
    <source>
        <dbReference type="EMBL" id="ROH85354.1"/>
    </source>
</evidence>
<gene>
    <name evidence="2" type="ORF">ED236_10915</name>
</gene>
<dbReference type="SUPFAM" id="SSF56059">
    <property type="entry name" value="Glutathione synthetase ATP-binding domain-like"/>
    <property type="match status" value="1"/>
</dbReference>
<sequence>MAMQARPHVLIAAISARALTQLAVVAGYRVTVIDAYADEDTCALVEQVLTVSCDERGFEAAAFAAALTQLDTSSMTGMVYGSGFEARPEVLELAQAFLAVLGNGADVVRRCKQPQHFFPLLQTLDLPYPATRLPEAGQEGWSTIKPAAGDAWLYKRGGGCGGLHVQPADKVSSMADDAYLQRKLAGRTLSLLFVADGHDMQPVGVHAQWWSPGTHAPYRYGGAVSLNQERPACYPALLQAAQTLTRALGLRGLNGIDVIEHGPLAAELETGSGAFPQRQAEAGFHLLELNPRPTATVTLYPAQPGQSDLFSLHMAACQGVLLTAPSCSAVHAHAVVYAVHAVTIPAGLHWPPWVSDIPSAGSCIATDSPLCSVHASADDAAAAHALVQQQLAEMQAWLHLGLSVANDNNNDTEHD</sequence>
<proteinExistence type="predicted"/>
<dbReference type="EMBL" id="RJVP01000006">
    <property type="protein sequence ID" value="ROH85354.1"/>
    <property type="molecule type" value="Genomic_DNA"/>
</dbReference>
<dbReference type="PIRSF" id="PIRSF016817">
    <property type="entry name" value="UCP016817_carboligase"/>
    <property type="match status" value="1"/>
</dbReference>
<dbReference type="Proteomes" id="UP000275137">
    <property type="component" value="Unassembled WGS sequence"/>
</dbReference>
<accession>A0A3N0UYJ4</accession>
<feature type="domain" description="ATP-grasp fold PylC-type" evidence="1">
    <location>
        <begin position="147"/>
        <end position="296"/>
    </location>
</feature>
<dbReference type="InterPro" id="IPR016677">
    <property type="entry name" value="UCP016817_carboligase"/>
</dbReference>
<dbReference type="GO" id="GO:0005524">
    <property type="term" value="F:ATP binding"/>
    <property type="evidence" value="ECO:0007669"/>
    <property type="project" value="InterPro"/>
</dbReference>
<reference evidence="2 3" key="1">
    <citation type="submission" date="2018-10" db="EMBL/GenBank/DDBJ databases">
        <authorList>
            <person name="Chen W.-M."/>
        </authorList>
    </citation>
    <scope>NUCLEOTIDE SEQUENCE [LARGE SCALE GENOMIC DNA]</scope>
    <source>
        <strain evidence="2 3">H-5</strain>
    </source>
</reference>
<protein>
    <submittedName>
        <fullName evidence="2">ATP-grasp domain-containing protein</fullName>
    </submittedName>
</protein>
<organism evidence="2 3">
    <name type="scientific">Pseudomethylobacillus aquaticus</name>
    <dbReference type="NCBI Taxonomy" id="2676064"/>
    <lineage>
        <taxon>Bacteria</taxon>
        <taxon>Pseudomonadati</taxon>
        <taxon>Pseudomonadota</taxon>
        <taxon>Betaproteobacteria</taxon>
        <taxon>Nitrosomonadales</taxon>
        <taxon>Methylophilaceae</taxon>
        <taxon>Pseudomethylobacillus</taxon>
    </lineage>
</organism>
<dbReference type="GO" id="GO:0046872">
    <property type="term" value="F:metal ion binding"/>
    <property type="evidence" value="ECO:0007669"/>
    <property type="project" value="InterPro"/>
</dbReference>
<comment type="caution">
    <text evidence="2">The sequence shown here is derived from an EMBL/GenBank/DDBJ whole genome shotgun (WGS) entry which is preliminary data.</text>
</comment>
<dbReference type="Gene3D" id="3.30.470.20">
    <property type="entry name" value="ATP-grasp fold, B domain"/>
    <property type="match status" value="1"/>
</dbReference>
<dbReference type="AlphaFoldDB" id="A0A3N0UYJ4"/>
<evidence type="ECO:0000259" key="1">
    <source>
        <dbReference type="Pfam" id="PF02655"/>
    </source>
</evidence>
<evidence type="ECO:0000313" key="3">
    <source>
        <dbReference type="Proteomes" id="UP000275137"/>
    </source>
</evidence>